<feature type="transmembrane region" description="Helical" evidence="1">
    <location>
        <begin position="101"/>
        <end position="121"/>
    </location>
</feature>
<comment type="caution">
    <text evidence="2">The sequence shown here is derived from an EMBL/GenBank/DDBJ whole genome shotgun (WGS) entry which is preliminary data.</text>
</comment>
<reference evidence="2 3" key="1">
    <citation type="submission" date="2012-05" db="EMBL/GenBank/DDBJ databases">
        <title>Recombination and specialization in a pathogen metapopulation.</title>
        <authorList>
            <person name="Gardiner A."/>
            <person name="Kemen E."/>
            <person name="Schultz-Larsen T."/>
            <person name="MacLean D."/>
            <person name="Van Oosterhout C."/>
            <person name="Jones J.D.G."/>
        </authorList>
    </citation>
    <scope>NUCLEOTIDE SEQUENCE [LARGE SCALE GENOMIC DNA]</scope>
    <source>
        <strain evidence="2 3">Ac Nc2</strain>
    </source>
</reference>
<evidence type="ECO:0000256" key="1">
    <source>
        <dbReference type="SAM" id="Phobius"/>
    </source>
</evidence>
<keyword evidence="3" id="KW-1185">Reference proteome</keyword>
<gene>
    <name evidence="2" type="ORF">BN9_035230</name>
</gene>
<organism evidence="2 3">
    <name type="scientific">Albugo candida</name>
    <dbReference type="NCBI Taxonomy" id="65357"/>
    <lineage>
        <taxon>Eukaryota</taxon>
        <taxon>Sar</taxon>
        <taxon>Stramenopiles</taxon>
        <taxon>Oomycota</taxon>
        <taxon>Peronosporomycetes</taxon>
        <taxon>Albuginales</taxon>
        <taxon>Albuginaceae</taxon>
        <taxon>Albugo</taxon>
    </lineage>
</organism>
<dbReference type="EMBL" id="CAIX01000038">
    <property type="protein sequence ID" value="CCI42739.1"/>
    <property type="molecule type" value="Genomic_DNA"/>
</dbReference>
<keyword evidence="1" id="KW-0812">Transmembrane</keyword>
<protein>
    <submittedName>
        <fullName evidence="2">Uncharacterized protein</fullName>
    </submittedName>
</protein>
<dbReference type="Proteomes" id="UP000053237">
    <property type="component" value="Unassembled WGS sequence"/>
</dbReference>
<name>A0A024G7T3_9STRA</name>
<evidence type="ECO:0000313" key="3">
    <source>
        <dbReference type="Proteomes" id="UP000053237"/>
    </source>
</evidence>
<keyword evidence="1" id="KW-1133">Transmembrane helix</keyword>
<keyword evidence="1" id="KW-0472">Membrane</keyword>
<dbReference type="AlphaFoldDB" id="A0A024G7T3"/>
<proteinExistence type="predicted"/>
<dbReference type="InParanoid" id="A0A024G7T3"/>
<evidence type="ECO:0000313" key="2">
    <source>
        <dbReference type="EMBL" id="CCI42739.1"/>
    </source>
</evidence>
<sequence>MCLDIIEESGVLFSILQFARKFSVPKKFYALALTLLYHNVPMCSPLCDQPVFYSRYPIEKTCDKKVAVIRVSSRIHQGRIFTSDLGRDIHTRWWSLKYTSFRYFVCCSNCFIYYILIFDIFTSKEHILST</sequence>
<accession>A0A024G7T3</accession>